<evidence type="ECO:0000313" key="3">
    <source>
        <dbReference type="Proteomes" id="UP000312326"/>
    </source>
</evidence>
<feature type="compositionally biased region" description="Polar residues" evidence="1">
    <location>
        <begin position="8"/>
        <end position="20"/>
    </location>
</feature>
<proteinExistence type="predicted"/>
<feature type="region of interest" description="Disordered" evidence="1">
    <location>
        <begin position="25"/>
        <end position="54"/>
    </location>
</feature>
<dbReference type="RefSeq" id="WP_014566288.1">
    <property type="nucleotide sequence ID" value="NZ_CABJBR010000024.1"/>
</dbReference>
<dbReference type="EMBL" id="CP029755">
    <property type="protein sequence ID" value="QDD71314.1"/>
    <property type="molecule type" value="Genomic_DNA"/>
</dbReference>
<keyword evidence="2" id="KW-0614">Plasmid</keyword>
<name>A0A3R6B0N9_LACAM</name>
<geneLocation type="plasmid" evidence="3">
    <name>ppmra301</name>
</geneLocation>
<dbReference type="Proteomes" id="UP000312326">
    <property type="component" value="Plasmid pPMRA301"/>
</dbReference>
<dbReference type="AlphaFoldDB" id="A0A3R6B0N9"/>
<reference evidence="2 3" key="1">
    <citation type="submission" date="2018-06" db="EMBL/GenBank/DDBJ databases">
        <title>Complete genome sequnece of Lactobacillus amylovorus PMRA3.</title>
        <authorList>
            <person name="Nam Y.-D."/>
            <person name="Chung W.-H."/>
            <person name="Park Y.S."/>
            <person name="Kang J."/>
        </authorList>
    </citation>
    <scope>NUCLEOTIDE SEQUENCE [LARGE SCALE GENOMIC DNA]</scope>
    <source>
        <strain evidence="2 3">PMRA3</strain>
        <plasmid evidence="3">ppmra301</plasmid>
    </source>
</reference>
<accession>A0A3R6B0N9</accession>
<feature type="compositionally biased region" description="Basic and acidic residues" evidence="1">
    <location>
        <begin position="25"/>
        <end position="39"/>
    </location>
</feature>
<dbReference type="GeneID" id="66524655"/>
<organism evidence="2 3">
    <name type="scientific">Lactobacillus amylovorus</name>
    <dbReference type="NCBI Taxonomy" id="1604"/>
    <lineage>
        <taxon>Bacteria</taxon>
        <taxon>Bacillati</taxon>
        <taxon>Bacillota</taxon>
        <taxon>Bacilli</taxon>
        <taxon>Lactobacillales</taxon>
        <taxon>Lactobacillaceae</taxon>
        <taxon>Lactobacillus</taxon>
    </lineage>
</organism>
<sequence>MAFPENFPKSSAFTRDAKIQQSIEENEKKDRLEQEKESTNDLVSSVPRKKRKKEKKTYMTIYVSPSDKRILKKASQEYGYNSISELIRAWATALEQDLKK</sequence>
<protein>
    <submittedName>
        <fullName evidence="2">Uncharacterized protein</fullName>
    </submittedName>
</protein>
<feature type="region of interest" description="Disordered" evidence="1">
    <location>
        <begin position="1"/>
        <end position="20"/>
    </location>
</feature>
<evidence type="ECO:0000256" key="1">
    <source>
        <dbReference type="SAM" id="MobiDB-lite"/>
    </source>
</evidence>
<evidence type="ECO:0000313" key="2">
    <source>
        <dbReference type="EMBL" id="QDD71314.1"/>
    </source>
</evidence>
<gene>
    <name evidence="2" type="ORF">DM298_10575</name>
</gene>